<protein>
    <submittedName>
        <fullName evidence="5">ABC transporter ATP-binding protein</fullName>
    </submittedName>
</protein>
<keyword evidence="6" id="KW-1185">Reference proteome</keyword>
<gene>
    <name evidence="5" type="ORF">L2W38_10840</name>
</gene>
<name>A0ABS9EQ36_9BACT</name>
<evidence type="ECO:0000256" key="2">
    <source>
        <dbReference type="ARBA" id="ARBA00022741"/>
    </source>
</evidence>
<evidence type="ECO:0000313" key="6">
    <source>
        <dbReference type="Proteomes" id="UP001200430"/>
    </source>
</evidence>
<dbReference type="PANTHER" id="PTHR45772">
    <property type="entry name" value="CONSERVED COMPONENT OF ABC TRANSPORTER FOR NATURAL AMINO ACIDS-RELATED"/>
    <property type="match status" value="1"/>
</dbReference>
<dbReference type="Pfam" id="PF12399">
    <property type="entry name" value="BCA_ABC_TP_C"/>
    <property type="match status" value="1"/>
</dbReference>
<keyword evidence="3 5" id="KW-0067">ATP-binding</keyword>
<evidence type="ECO:0000256" key="1">
    <source>
        <dbReference type="ARBA" id="ARBA00022448"/>
    </source>
</evidence>
<feature type="domain" description="ABC transporter" evidence="4">
    <location>
        <begin position="6"/>
        <end position="248"/>
    </location>
</feature>
<keyword evidence="2" id="KW-0547">Nucleotide-binding</keyword>
<dbReference type="InterPro" id="IPR032823">
    <property type="entry name" value="BCA_ABC_TP_C"/>
</dbReference>
<dbReference type="SUPFAM" id="SSF52540">
    <property type="entry name" value="P-loop containing nucleoside triphosphate hydrolases"/>
    <property type="match status" value="1"/>
</dbReference>
<dbReference type="Proteomes" id="UP001200430">
    <property type="component" value="Unassembled WGS sequence"/>
</dbReference>
<dbReference type="PROSITE" id="PS50893">
    <property type="entry name" value="ABC_TRANSPORTER_2"/>
    <property type="match status" value="1"/>
</dbReference>
<dbReference type="GO" id="GO:0005524">
    <property type="term" value="F:ATP binding"/>
    <property type="evidence" value="ECO:0007669"/>
    <property type="project" value="UniProtKB-KW"/>
</dbReference>
<dbReference type="CDD" id="cd03219">
    <property type="entry name" value="ABC_Mj1267_LivG_branched"/>
    <property type="match status" value="1"/>
</dbReference>
<dbReference type="SMART" id="SM00382">
    <property type="entry name" value="AAA"/>
    <property type="match status" value="1"/>
</dbReference>
<dbReference type="Gene3D" id="3.40.50.300">
    <property type="entry name" value="P-loop containing nucleotide triphosphate hydrolases"/>
    <property type="match status" value="1"/>
</dbReference>
<comment type="caution">
    <text evidence="5">The sequence shown here is derived from an EMBL/GenBank/DDBJ whole genome shotgun (WGS) entry which is preliminary data.</text>
</comment>
<keyword evidence="1" id="KW-0813">Transport</keyword>
<dbReference type="InterPro" id="IPR003593">
    <property type="entry name" value="AAA+_ATPase"/>
</dbReference>
<dbReference type="PANTHER" id="PTHR45772:SF7">
    <property type="entry name" value="AMINO ACID ABC TRANSPORTER ATP-BINDING PROTEIN"/>
    <property type="match status" value="1"/>
</dbReference>
<sequence length="257" mass="27821">MSDVLLSVSELSKHFGGLKAVDQVSFELEKGEILGLLGPNGAGKTTCFNMISGVYPPTGGSITFDGERTDGKAPHDMAGLGIGRTFQIVKPFSGLTVLENVVVALGMRRYRSLSKTLGLWGSRSVRDRAMEILERVNLGGHADRKASVLPLGDHRRLEIARALALEPRLLLLDESFSGLRHEQIGRMEDLVMDLASDGISILLIEHNMKVAMKLSRRIVILDHGRKLAEGEPQEVVKDPNVIEAYLGKGGSGDVASN</sequence>
<evidence type="ECO:0000313" key="5">
    <source>
        <dbReference type="EMBL" id="MCF4143309.1"/>
    </source>
</evidence>
<dbReference type="InterPro" id="IPR027417">
    <property type="entry name" value="P-loop_NTPase"/>
</dbReference>
<accession>A0ABS9EQ36</accession>
<dbReference type="InterPro" id="IPR003439">
    <property type="entry name" value="ABC_transporter-like_ATP-bd"/>
</dbReference>
<dbReference type="EMBL" id="JAKGUD010000013">
    <property type="protein sequence ID" value="MCF4143309.1"/>
    <property type="molecule type" value="Genomic_DNA"/>
</dbReference>
<evidence type="ECO:0000259" key="4">
    <source>
        <dbReference type="PROSITE" id="PS50893"/>
    </source>
</evidence>
<reference evidence="5 6" key="1">
    <citation type="submission" date="2022-01" db="EMBL/GenBank/DDBJ databases">
        <title>Dethiosulfovibrio faecalis sp. nov., a novel proteolytic, non-sulfur-reducing bacterium isolated from a marine aquaculture solid waste bioreactor.</title>
        <authorList>
            <person name="Grabowski S."/>
            <person name="Apolinario E."/>
            <person name="Schneider N."/>
            <person name="Marshall C.W."/>
            <person name="Sowers K.R."/>
        </authorList>
    </citation>
    <scope>NUCLEOTIDE SEQUENCE [LARGE SCALE GENOMIC DNA]</scope>
    <source>
        <strain evidence="5 6">DSM 12537</strain>
    </source>
</reference>
<dbReference type="InterPro" id="IPR051120">
    <property type="entry name" value="ABC_AA/LPS_Transport"/>
</dbReference>
<evidence type="ECO:0000256" key="3">
    <source>
        <dbReference type="ARBA" id="ARBA00022840"/>
    </source>
</evidence>
<dbReference type="RefSeq" id="WP_236100011.1">
    <property type="nucleotide sequence ID" value="NZ_JAKGUD010000013.1"/>
</dbReference>
<organism evidence="5 6">
    <name type="scientific">Dethiosulfovibrio marinus</name>
    <dbReference type="NCBI Taxonomy" id="133532"/>
    <lineage>
        <taxon>Bacteria</taxon>
        <taxon>Thermotogati</taxon>
        <taxon>Synergistota</taxon>
        <taxon>Synergistia</taxon>
        <taxon>Synergistales</taxon>
        <taxon>Dethiosulfovibrionaceae</taxon>
        <taxon>Dethiosulfovibrio</taxon>
    </lineage>
</organism>
<dbReference type="Pfam" id="PF00005">
    <property type="entry name" value="ABC_tran"/>
    <property type="match status" value="1"/>
</dbReference>
<proteinExistence type="predicted"/>